<feature type="compositionally biased region" description="Low complexity" evidence="5">
    <location>
        <begin position="471"/>
        <end position="486"/>
    </location>
</feature>
<keyword evidence="4" id="KW-0067">ATP-binding</keyword>
<proteinExistence type="predicted"/>
<dbReference type="Proteomes" id="UP000218899">
    <property type="component" value="Chromosome"/>
</dbReference>
<dbReference type="Gene3D" id="3.30.200.20">
    <property type="entry name" value="Phosphorylase Kinase, domain 1"/>
    <property type="match status" value="1"/>
</dbReference>
<dbReference type="InterPro" id="IPR000719">
    <property type="entry name" value="Prot_kinase_dom"/>
</dbReference>
<dbReference type="Pfam" id="PF00582">
    <property type="entry name" value="Usp"/>
    <property type="match status" value="1"/>
</dbReference>
<evidence type="ECO:0000313" key="8">
    <source>
        <dbReference type="Proteomes" id="UP000218899"/>
    </source>
</evidence>
<dbReference type="SUPFAM" id="SSF56112">
    <property type="entry name" value="Protein kinase-like (PK-like)"/>
    <property type="match status" value="1"/>
</dbReference>
<dbReference type="InterPro" id="IPR011009">
    <property type="entry name" value="Kinase-like_dom_sf"/>
</dbReference>
<organism evidence="7 8">
    <name type="scientific">Sulfurifustis variabilis</name>
    <dbReference type="NCBI Taxonomy" id="1675686"/>
    <lineage>
        <taxon>Bacteria</taxon>
        <taxon>Pseudomonadati</taxon>
        <taxon>Pseudomonadota</taxon>
        <taxon>Gammaproteobacteria</taxon>
        <taxon>Acidiferrobacterales</taxon>
        <taxon>Acidiferrobacteraceae</taxon>
        <taxon>Sulfurifustis</taxon>
    </lineage>
</organism>
<keyword evidence="7" id="KW-0723">Serine/threonine-protein kinase</keyword>
<sequence>MAGLHEVASGERIDGFGVGERLHEGGMARLYRATHPRHRLPMVIKVPRLGPDAPLTALTAFENELRILERVHGPHVPRLIAAGAVDRAPYLVLEYLARDDYARAAVEAPLPLERVRTLGVALCRAVHELHRQNVIHLDINPRNIRMRANGEAVLIDYGLAHHAGLPDLIDIAYGEQEGTVPYIAPEQVRHVRSDSRSDLYAIGGMLYLYATGHYAFGRPNLLSLTRRLHDVPLPPRRHVPDLPAWLQQVILTLLEIRPEERYATAREVGYLLSHPQAVPVTARGRRTSRSSAWTRTKLWLRSLYEVFDEPAPARPYERLSTAPHVLVALDLDRSSAALQQALRNAVRKFVRGEPEAYITCVSVVSGTAEESAGGETGEGPNQLVAMRHWAQPLRIRPERVFFHLATGDPAVAILEYARAHLIDYVVLGARSNPRRRVLGGVAARVAEEAPCSVIVVRSRREGAREPSTGDAGARGSARARSASRGP</sequence>
<feature type="region of interest" description="Disordered" evidence="5">
    <location>
        <begin position="458"/>
        <end position="486"/>
    </location>
</feature>
<dbReference type="Pfam" id="PF00069">
    <property type="entry name" value="Pkinase"/>
    <property type="match status" value="1"/>
</dbReference>
<dbReference type="PANTHER" id="PTHR43289">
    <property type="entry name" value="MITOGEN-ACTIVATED PROTEIN KINASE KINASE KINASE 20-RELATED"/>
    <property type="match status" value="1"/>
</dbReference>
<reference evidence="7 8" key="1">
    <citation type="submission" date="2015-08" db="EMBL/GenBank/DDBJ databases">
        <title>Complete genome sequence of Sulfurifustis variabilis.</title>
        <authorList>
            <person name="Miura A."/>
            <person name="Kojima H."/>
            <person name="Fukui M."/>
        </authorList>
    </citation>
    <scope>NUCLEOTIDE SEQUENCE [LARGE SCALE GENOMIC DNA]</scope>
    <source>
        <strain evidence="8">skN76</strain>
    </source>
</reference>
<keyword evidence="1" id="KW-0808">Transferase</keyword>
<dbReference type="CDD" id="cd00293">
    <property type="entry name" value="USP-like"/>
    <property type="match status" value="1"/>
</dbReference>
<dbReference type="PROSITE" id="PS50011">
    <property type="entry name" value="PROTEIN_KINASE_DOM"/>
    <property type="match status" value="1"/>
</dbReference>
<dbReference type="GO" id="GO:0004674">
    <property type="term" value="F:protein serine/threonine kinase activity"/>
    <property type="evidence" value="ECO:0007669"/>
    <property type="project" value="UniProtKB-KW"/>
</dbReference>
<evidence type="ECO:0000313" key="7">
    <source>
        <dbReference type="EMBL" id="BAU47126.1"/>
    </source>
</evidence>
<evidence type="ECO:0000256" key="1">
    <source>
        <dbReference type="ARBA" id="ARBA00022679"/>
    </source>
</evidence>
<dbReference type="GO" id="GO:0005524">
    <property type="term" value="F:ATP binding"/>
    <property type="evidence" value="ECO:0007669"/>
    <property type="project" value="UniProtKB-KW"/>
</dbReference>
<evidence type="ECO:0000256" key="2">
    <source>
        <dbReference type="ARBA" id="ARBA00022741"/>
    </source>
</evidence>
<dbReference type="KEGG" id="sva:SVA_0545"/>
<dbReference type="SUPFAM" id="SSF52402">
    <property type="entry name" value="Adenine nucleotide alpha hydrolases-like"/>
    <property type="match status" value="1"/>
</dbReference>
<protein>
    <submittedName>
        <fullName evidence="7">Serine/threonine protein kinase</fullName>
    </submittedName>
</protein>
<keyword evidence="8" id="KW-1185">Reference proteome</keyword>
<dbReference type="InterPro" id="IPR014729">
    <property type="entry name" value="Rossmann-like_a/b/a_fold"/>
</dbReference>
<evidence type="ECO:0000256" key="5">
    <source>
        <dbReference type="SAM" id="MobiDB-lite"/>
    </source>
</evidence>
<dbReference type="InterPro" id="IPR006016">
    <property type="entry name" value="UspA"/>
</dbReference>
<keyword evidence="3 7" id="KW-0418">Kinase</keyword>
<name>A0A1B4V0Y1_9GAMM</name>
<dbReference type="PANTHER" id="PTHR43289:SF34">
    <property type="entry name" value="SERINE_THREONINE-PROTEIN KINASE YBDM-RELATED"/>
    <property type="match status" value="1"/>
</dbReference>
<dbReference type="EMBL" id="AP014936">
    <property type="protein sequence ID" value="BAU47126.1"/>
    <property type="molecule type" value="Genomic_DNA"/>
</dbReference>
<dbReference type="Gene3D" id="3.40.50.620">
    <property type="entry name" value="HUPs"/>
    <property type="match status" value="1"/>
</dbReference>
<dbReference type="Gene3D" id="1.10.510.10">
    <property type="entry name" value="Transferase(Phosphotransferase) domain 1"/>
    <property type="match status" value="1"/>
</dbReference>
<evidence type="ECO:0000256" key="4">
    <source>
        <dbReference type="ARBA" id="ARBA00022840"/>
    </source>
</evidence>
<dbReference type="CDD" id="cd14014">
    <property type="entry name" value="STKc_PknB_like"/>
    <property type="match status" value="1"/>
</dbReference>
<gene>
    <name evidence="7" type="ORF">SVA_0545</name>
</gene>
<evidence type="ECO:0000259" key="6">
    <source>
        <dbReference type="PROSITE" id="PS50011"/>
    </source>
</evidence>
<accession>A0A1B4V0Y1</accession>
<feature type="domain" description="Protein kinase" evidence="6">
    <location>
        <begin position="16"/>
        <end position="277"/>
    </location>
</feature>
<evidence type="ECO:0000256" key="3">
    <source>
        <dbReference type="ARBA" id="ARBA00022777"/>
    </source>
</evidence>
<keyword evidence="2" id="KW-0547">Nucleotide-binding</keyword>
<dbReference type="AlphaFoldDB" id="A0A1B4V0Y1"/>